<evidence type="ECO:0000313" key="5">
    <source>
        <dbReference type="Proteomes" id="UP000004508"/>
    </source>
</evidence>
<dbReference type="STRING" id="485913.Krac_8195"/>
<feature type="transmembrane region" description="Helical" evidence="2">
    <location>
        <begin position="147"/>
        <end position="171"/>
    </location>
</feature>
<dbReference type="Gene3D" id="2.60.120.560">
    <property type="entry name" value="Exo-inulinase, domain 1"/>
    <property type="match status" value="1"/>
</dbReference>
<proteinExistence type="predicted"/>
<keyword evidence="5" id="KW-1185">Reference proteome</keyword>
<evidence type="ECO:0000256" key="2">
    <source>
        <dbReference type="SAM" id="Phobius"/>
    </source>
</evidence>
<dbReference type="InterPro" id="IPR026870">
    <property type="entry name" value="Zinc_ribbon_dom"/>
</dbReference>
<dbReference type="InParanoid" id="D6TM79"/>
<evidence type="ECO:0000313" key="4">
    <source>
        <dbReference type="EMBL" id="EFH86879.1"/>
    </source>
</evidence>
<feature type="compositionally biased region" description="Low complexity" evidence="1">
    <location>
        <begin position="66"/>
        <end position="85"/>
    </location>
</feature>
<keyword evidence="2" id="KW-1133">Transmembrane helix</keyword>
<keyword evidence="2" id="KW-0812">Transmembrane</keyword>
<feature type="compositionally biased region" description="Pro residues" evidence="1">
    <location>
        <begin position="38"/>
        <end position="47"/>
    </location>
</feature>
<dbReference type="Proteomes" id="UP000004508">
    <property type="component" value="Unassembled WGS sequence"/>
</dbReference>
<dbReference type="EMBL" id="ADVG01000002">
    <property type="protein sequence ID" value="EFH86879.1"/>
    <property type="molecule type" value="Genomic_DNA"/>
</dbReference>
<sequence length="417" mass="43439">MQHCPNCGTPLQAIAKFCPGCGQQVALASSPAQQPASDLPPAPPAPSEPAMLAGENYGSYGPDVVAPTAQSSAPTSSPAHSISSPYHTPVSHAGQTPPITPYSANPYAPPVDPAAGQRTPGMYTPPPYMPYIPPTPPVAARRKRSPILLVLLAILLIVVVGSGVSLIYYAGVALPAQASAQATSTAQAATNTANTQATGTAQAITNATATANAQATASVQQTATTRQTIYSQATSGSPIFQSSLSGPDSAGWETYDAVGGGGCYYSNGAFHADVRNKNYYVACFGLNTNYTNMAFEVNMTILKGNTGGMIFRGNKGSLKFYSFEVGSDGTVELNATQSDGHAHNLFFDHPNVVKTGIGQANLVDVIARSSTIYFYINKQYVGQAQDTAYTSGQIGFMSLDNSSATDVAYKNARVWQL</sequence>
<dbReference type="RefSeq" id="WP_007911558.1">
    <property type="nucleotide sequence ID" value="NZ_ADVG01000002.1"/>
</dbReference>
<evidence type="ECO:0000259" key="3">
    <source>
        <dbReference type="Pfam" id="PF13240"/>
    </source>
</evidence>
<feature type="region of interest" description="Disordered" evidence="1">
    <location>
        <begin position="32"/>
        <end position="122"/>
    </location>
</feature>
<feature type="domain" description="Zinc-ribbon" evidence="3">
    <location>
        <begin position="3"/>
        <end position="24"/>
    </location>
</feature>
<gene>
    <name evidence="4" type="ORF">Krac_8195</name>
</gene>
<dbReference type="Pfam" id="PF13240">
    <property type="entry name" value="Zn_Ribbon_1"/>
    <property type="match status" value="1"/>
</dbReference>
<accession>D6TM79</accession>
<organism evidence="4 5">
    <name type="scientific">Ktedonobacter racemifer DSM 44963</name>
    <dbReference type="NCBI Taxonomy" id="485913"/>
    <lineage>
        <taxon>Bacteria</taxon>
        <taxon>Bacillati</taxon>
        <taxon>Chloroflexota</taxon>
        <taxon>Ktedonobacteria</taxon>
        <taxon>Ktedonobacterales</taxon>
        <taxon>Ktedonobacteraceae</taxon>
        <taxon>Ktedonobacter</taxon>
    </lineage>
</organism>
<name>D6TM79_KTERA</name>
<keyword evidence="2" id="KW-0472">Membrane</keyword>
<protein>
    <recommendedName>
        <fullName evidence="3">Zinc-ribbon domain-containing protein</fullName>
    </recommendedName>
</protein>
<reference evidence="4 5" key="1">
    <citation type="journal article" date="2011" name="Stand. Genomic Sci.">
        <title>Non-contiguous finished genome sequence and contextual data of the filamentous soil bacterium Ktedonobacter racemifer type strain (SOSP1-21).</title>
        <authorList>
            <person name="Chang Y.J."/>
            <person name="Land M."/>
            <person name="Hauser L."/>
            <person name="Chertkov O."/>
            <person name="Del Rio T.G."/>
            <person name="Nolan M."/>
            <person name="Copeland A."/>
            <person name="Tice H."/>
            <person name="Cheng J.F."/>
            <person name="Lucas S."/>
            <person name="Han C."/>
            <person name="Goodwin L."/>
            <person name="Pitluck S."/>
            <person name="Ivanova N."/>
            <person name="Ovchinikova G."/>
            <person name="Pati A."/>
            <person name="Chen A."/>
            <person name="Palaniappan K."/>
            <person name="Mavromatis K."/>
            <person name="Liolios K."/>
            <person name="Brettin T."/>
            <person name="Fiebig A."/>
            <person name="Rohde M."/>
            <person name="Abt B."/>
            <person name="Goker M."/>
            <person name="Detter J.C."/>
            <person name="Woyke T."/>
            <person name="Bristow J."/>
            <person name="Eisen J.A."/>
            <person name="Markowitz V."/>
            <person name="Hugenholtz P."/>
            <person name="Kyrpides N.C."/>
            <person name="Klenk H.P."/>
            <person name="Lapidus A."/>
        </authorList>
    </citation>
    <scope>NUCLEOTIDE SEQUENCE [LARGE SCALE GENOMIC DNA]</scope>
    <source>
        <strain evidence="5">DSM 44963</strain>
    </source>
</reference>
<dbReference type="AlphaFoldDB" id="D6TM79"/>
<comment type="caution">
    <text evidence="4">The sequence shown here is derived from an EMBL/GenBank/DDBJ whole genome shotgun (WGS) entry which is preliminary data.</text>
</comment>
<evidence type="ECO:0000256" key="1">
    <source>
        <dbReference type="SAM" id="MobiDB-lite"/>
    </source>
</evidence>